<dbReference type="InterPro" id="IPR050239">
    <property type="entry name" value="Sigma-70_RNA_pol_init_factors"/>
</dbReference>
<organism evidence="9 10">
    <name type="scientific">Hibiscus sabdariffa</name>
    <name type="common">roselle</name>
    <dbReference type="NCBI Taxonomy" id="183260"/>
    <lineage>
        <taxon>Eukaryota</taxon>
        <taxon>Viridiplantae</taxon>
        <taxon>Streptophyta</taxon>
        <taxon>Embryophyta</taxon>
        <taxon>Tracheophyta</taxon>
        <taxon>Spermatophyta</taxon>
        <taxon>Magnoliopsida</taxon>
        <taxon>eudicotyledons</taxon>
        <taxon>Gunneridae</taxon>
        <taxon>Pentapetalae</taxon>
        <taxon>rosids</taxon>
        <taxon>malvids</taxon>
        <taxon>Malvales</taxon>
        <taxon>Malvaceae</taxon>
        <taxon>Malvoideae</taxon>
        <taxon>Hibiscus</taxon>
    </lineage>
</organism>
<feature type="region of interest" description="Disordered" evidence="7">
    <location>
        <begin position="219"/>
        <end position="251"/>
    </location>
</feature>
<reference evidence="9 10" key="1">
    <citation type="journal article" date="2024" name="G3 (Bethesda)">
        <title>Genome assembly of Hibiscus sabdariffa L. provides insights into metabolisms of medicinal natural products.</title>
        <authorList>
            <person name="Kim T."/>
        </authorList>
    </citation>
    <scope>NUCLEOTIDE SEQUENCE [LARGE SCALE GENOMIC DNA]</scope>
    <source>
        <strain evidence="9">TK-2024</strain>
        <tissue evidence="9">Old leaves</tissue>
    </source>
</reference>
<dbReference type="PROSITE" id="PS00716">
    <property type="entry name" value="SIGMA70_2"/>
    <property type="match status" value="1"/>
</dbReference>
<dbReference type="InterPro" id="IPR013324">
    <property type="entry name" value="RNA_pol_sigma_r3/r4-like"/>
</dbReference>
<dbReference type="SUPFAM" id="SSF88946">
    <property type="entry name" value="Sigma2 domain of RNA polymerase sigma factors"/>
    <property type="match status" value="1"/>
</dbReference>
<evidence type="ECO:0000259" key="8">
    <source>
        <dbReference type="PROSITE" id="PS00716"/>
    </source>
</evidence>
<dbReference type="Pfam" id="PF04542">
    <property type="entry name" value="Sigma70_r2"/>
    <property type="match status" value="1"/>
</dbReference>
<keyword evidence="4 6" id="KW-0238">DNA-binding</keyword>
<keyword evidence="5 6" id="KW-0804">Transcription</keyword>
<dbReference type="InterPro" id="IPR007630">
    <property type="entry name" value="RNA_pol_sigma70_r4"/>
</dbReference>
<comment type="caution">
    <text evidence="9">The sequence shown here is derived from an EMBL/GenBank/DDBJ whole genome shotgun (WGS) entry which is preliminary data.</text>
</comment>
<dbReference type="Pfam" id="PF04545">
    <property type="entry name" value="Sigma70_r4"/>
    <property type="match status" value="1"/>
</dbReference>
<feature type="compositionally biased region" description="Acidic residues" evidence="7">
    <location>
        <begin position="229"/>
        <end position="250"/>
    </location>
</feature>
<protein>
    <recommendedName>
        <fullName evidence="6">RNA polymerase sigma factor</fullName>
    </recommendedName>
</protein>
<keyword evidence="2 6" id="KW-0805">Transcription regulation</keyword>
<dbReference type="Pfam" id="PF04539">
    <property type="entry name" value="Sigma70_r3"/>
    <property type="match status" value="1"/>
</dbReference>
<evidence type="ECO:0000256" key="1">
    <source>
        <dbReference type="ARBA" id="ARBA00007788"/>
    </source>
</evidence>
<dbReference type="PANTHER" id="PTHR30603">
    <property type="entry name" value="RNA POLYMERASE SIGMA FACTOR RPO"/>
    <property type="match status" value="1"/>
</dbReference>
<keyword evidence="6" id="KW-0150">Chloroplast</keyword>
<comment type="subcellular location">
    <subcellularLocation>
        <location evidence="6">Plastid</location>
        <location evidence="6">Chloroplast</location>
    </subcellularLocation>
</comment>
<evidence type="ECO:0000256" key="7">
    <source>
        <dbReference type="SAM" id="MobiDB-lite"/>
    </source>
</evidence>
<comment type="function">
    <text evidence="6">Sigma factors are initiation factors that promote the attachment of plastid-encoded RNA polymerase (PEP) to specific initiation sites and are then released.</text>
</comment>
<evidence type="ECO:0000313" key="10">
    <source>
        <dbReference type="Proteomes" id="UP001396334"/>
    </source>
</evidence>
<evidence type="ECO:0000256" key="3">
    <source>
        <dbReference type="ARBA" id="ARBA00023082"/>
    </source>
</evidence>
<sequence>MQKITMDLGSLTLLGGDYLETKLWKILFLEVQNAKHLGLSLIEREENRLKERMSCLLPQFKCQPDTFSIQFRTHHSHHSKHKESICFRAQCVVSTTSSTSTATTTMLDVQKLRLPSFEAHSNSVVTDRPWTYTGPTGPPSEASFGATLAAENLLTSDDAVIAAAAAEAVALARAAAKVAKDAAIMVKNSAKTEMKSSGSSATDNLTSKWGLFTEAERAGIVGDIPSDERELEEDSEQNSTEESDELEPTSEELKLLEEQLSGSIAVRSTRQTERKAKRTRAAKKGSVNMISVKSGSTNKKRRGALQEVDYSDPLRYLRGTTSTSRLLTANEEIKLSEGIQDLLKLESLQEELTERCGREPTYAQWAAAAGVDRRTLRQRLSYGTLCKDKMVKSNIRLVISIAKNYQGAGMNLQDLVQEGCRGLIRGAEKFDASKGFKFSTYAHWWIKQAVRKSLSDQSRTIRLPFHMVEATYRVKEARKQLYSENGRHPDNEEVAQATGLSMKRLTAVLLSPKAPRSLDQKIGINQNLKPSVPSYAICSNYYIFPVFNLSSLLHSDLVSVSDGTMLIFVQEIIADPEADSAEDILLKEFMKKDLEKVLDSLSPRERQVIRWRFGMEDGRMKTLQEIGESMGVSRERIRQIELCAFRKLKNKRRTKHLQQYLLSYAS</sequence>
<dbReference type="InterPro" id="IPR016262">
    <property type="entry name" value="RNA_pol_sigma_SigB/C/D/F"/>
</dbReference>
<dbReference type="PRINTS" id="PR00046">
    <property type="entry name" value="SIGMA70FCT"/>
</dbReference>
<dbReference type="PIRSF" id="PIRSF000767">
    <property type="entry name" value="RNA_pol_sigma_SigB/C/D"/>
    <property type="match status" value="1"/>
</dbReference>
<dbReference type="InterPro" id="IPR013325">
    <property type="entry name" value="RNA_pol_sigma_r2"/>
</dbReference>
<comment type="similarity">
    <text evidence="1 6">Belongs to the sigma-70 factor family.</text>
</comment>
<dbReference type="InterPro" id="IPR014284">
    <property type="entry name" value="RNA_pol_sigma-70_dom"/>
</dbReference>
<evidence type="ECO:0000313" key="9">
    <source>
        <dbReference type="EMBL" id="KAK8972131.1"/>
    </source>
</evidence>
<dbReference type="CDD" id="cd06171">
    <property type="entry name" value="Sigma70_r4"/>
    <property type="match status" value="1"/>
</dbReference>
<evidence type="ECO:0000256" key="5">
    <source>
        <dbReference type="ARBA" id="ARBA00023163"/>
    </source>
</evidence>
<gene>
    <name evidence="9" type="ORF">V6N11_061938</name>
</gene>
<dbReference type="Gene3D" id="1.10.601.10">
    <property type="entry name" value="RNA Polymerase Primary Sigma Factor"/>
    <property type="match status" value="1"/>
</dbReference>
<keyword evidence="3 6" id="KW-0731">Sigma factor</keyword>
<keyword evidence="10" id="KW-1185">Reference proteome</keyword>
<keyword evidence="6" id="KW-0934">Plastid</keyword>
<proteinExistence type="inferred from homology"/>
<evidence type="ECO:0000256" key="6">
    <source>
        <dbReference type="PIRNR" id="PIRNR000767"/>
    </source>
</evidence>
<dbReference type="EMBL" id="JBBPBN010000227">
    <property type="protein sequence ID" value="KAK8972131.1"/>
    <property type="molecule type" value="Genomic_DNA"/>
</dbReference>
<dbReference type="SUPFAM" id="SSF88659">
    <property type="entry name" value="Sigma3 and sigma4 domains of RNA polymerase sigma factors"/>
    <property type="match status" value="2"/>
</dbReference>
<dbReference type="InterPro" id="IPR036388">
    <property type="entry name" value="WH-like_DNA-bd_sf"/>
</dbReference>
<accession>A0ABR2N7J5</accession>
<dbReference type="Proteomes" id="UP001396334">
    <property type="component" value="Unassembled WGS sequence"/>
</dbReference>
<name>A0ABR2N7J5_9ROSI</name>
<dbReference type="InterPro" id="IPR007624">
    <property type="entry name" value="RNA_pol_sigma70_r3"/>
</dbReference>
<dbReference type="NCBIfam" id="TIGR02937">
    <property type="entry name" value="sigma70-ECF"/>
    <property type="match status" value="1"/>
</dbReference>
<evidence type="ECO:0000256" key="2">
    <source>
        <dbReference type="ARBA" id="ARBA00023015"/>
    </source>
</evidence>
<dbReference type="InterPro" id="IPR007627">
    <property type="entry name" value="RNA_pol_sigma70_r2"/>
</dbReference>
<dbReference type="Gene3D" id="1.10.10.10">
    <property type="entry name" value="Winged helix-like DNA-binding domain superfamily/Winged helix DNA-binding domain"/>
    <property type="match status" value="2"/>
</dbReference>
<dbReference type="InterPro" id="IPR000943">
    <property type="entry name" value="RNA_pol_sigma70"/>
</dbReference>
<dbReference type="PANTHER" id="PTHR30603:SF57">
    <property type="entry name" value="RNA POLYMERASE SIGMA FACTOR SIGB"/>
    <property type="match status" value="1"/>
</dbReference>
<evidence type="ECO:0000256" key="4">
    <source>
        <dbReference type="ARBA" id="ARBA00023125"/>
    </source>
</evidence>
<feature type="domain" description="RNA polymerase sigma-70" evidence="8">
    <location>
        <begin position="622"/>
        <end position="648"/>
    </location>
</feature>